<sequence>MPTNRHAIGDNTQSYLFLLPKTFPQHFDGAEQHNTTLGPIYKPRPCQSTTSPHFHMASRPLLTRLPRPFSKRILAASAPPFSATKLGVSLPRSRYFAYPMAPLSTLPEGKWEWLVVVPDKAGVHEKRLSVRAQHLAGTKPLEASGFIKAGGAIFNEKPESQDATKFSFYGSTLVCVASSKEEILEILNKDIYATSGVWDMDNIQIWPAKFAFRNP</sequence>
<evidence type="ECO:0000259" key="1">
    <source>
        <dbReference type="Pfam" id="PF03795"/>
    </source>
</evidence>
<dbReference type="EMBL" id="JAWHQM010000009">
    <property type="protein sequence ID" value="KAK5628802.1"/>
    <property type="molecule type" value="Genomic_DNA"/>
</dbReference>
<dbReference type="Pfam" id="PF03795">
    <property type="entry name" value="YCII"/>
    <property type="match status" value="1"/>
</dbReference>
<dbReference type="PANTHER" id="PTHR33606">
    <property type="entry name" value="PROTEIN YCII"/>
    <property type="match status" value="1"/>
</dbReference>
<evidence type="ECO:0000313" key="2">
    <source>
        <dbReference type="EMBL" id="KAK5628802.1"/>
    </source>
</evidence>
<reference evidence="2 3" key="1">
    <citation type="submission" date="2023-10" db="EMBL/GenBank/DDBJ databases">
        <title>Draft genome sequence of Xylaria bambusicola isolate GMP-LS, the root and basal stem rot pathogen of sugarcane in Indonesia.</title>
        <authorList>
            <person name="Selvaraj P."/>
            <person name="Muralishankar V."/>
            <person name="Muruganantham S."/>
            <person name="Sp S."/>
            <person name="Haryani S."/>
            <person name="Lau K.J.X."/>
            <person name="Naqvi N.I."/>
        </authorList>
    </citation>
    <scope>NUCLEOTIDE SEQUENCE [LARGE SCALE GENOMIC DNA]</scope>
    <source>
        <strain evidence="2">GMP-LS</strain>
    </source>
</reference>
<dbReference type="AlphaFoldDB" id="A0AAN7Z3Y2"/>
<proteinExistence type="predicted"/>
<dbReference type="InterPro" id="IPR011008">
    <property type="entry name" value="Dimeric_a/b-barrel"/>
</dbReference>
<dbReference type="Gene3D" id="3.30.70.1060">
    <property type="entry name" value="Dimeric alpha+beta barrel"/>
    <property type="match status" value="1"/>
</dbReference>
<organism evidence="2 3">
    <name type="scientific">Xylaria bambusicola</name>
    <dbReference type="NCBI Taxonomy" id="326684"/>
    <lineage>
        <taxon>Eukaryota</taxon>
        <taxon>Fungi</taxon>
        <taxon>Dikarya</taxon>
        <taxon>Ascomycota</taxon>
        <taxon>Pezizomycotina</taxon>
        <taxon>Sordariomycetes</taxon>
        <taxon>Xylariomycetidae</taxon>
        <taxon>Xylariales</taxon>
        <taxon>Xylariaceae</taxon>
        <taxon>Xylaria</taxon>
    </lineage>
</organism>
<comment type="caution">
    <text evidence="2">The sequence shown here is derived from an EMBL/GenBank/DDBJ whole genome shotgun (WGS) entry which is preliminary data.</text>
</comment>
<feature type="domain" description="YCII-related" evidence="1">
    <location>
        <begin position="113"/>
        <end position="199"/>
    </location>
</feature>
<dbReference type="Proteomes" id="UP001305414">
    <property type="component" value="Unassembled WGS sequence"/>
</dbReference>
<dbReference type="InterPro" id="IPR005545">
    <property type="entry name" value="YCII"/>
</dbReference>
<gene>
    <name evidence="2" type="ORF">RRF57_004517</name>
</gene>
<evidence type="ECO:0000313" key="3">
    <source>
        <dbReference type="Proteomes" id="UP001305414"/>
    </source>
</evidence>
<accession>A0AAN7Z3Y2</accession>
<dbReference type="SUPFAM" id="SSF54909">
    <property type="entry name" value="Dimeric alpha+beta barrel"/>
    <property type="match status" value="1"/>
</dbReference>
<keyword evidence="3" id="KW-1185">Reference proteome</keyword>
<dbReference type="InterPro" id="IPR051807">
    <property type="entry name" value="Sec-metab_biosynth-assoc"/>
</dbReference>
<name>A0AAN7Z3Y2_9PEZI</name>
<protein>
    <recommendedName>
        <fullName evidence="1">YCII-related domain-containing protein</fullName>
    </recommendedName>
</protein>
<dbReference type="PANTHER" id="PTHR33606:SF3">
    <property type="entry name" value="PROTEIN YCII"/>
    <property type="match status" value="1"/>
</dbReference>